<dbReference type="GO" id="GO:0051539">
    <property type="term" value="F:4 iron, 4 sulfur cluster binding"/>
    <property type="evidence" value="ECO:0007669"/>
    <property type="project" value="UniProtKB-KW"/>
</dbReference>
<dbReference type="AlphaFoldDB" id="A0A0C2HGP0"/>
<evidence type="ECO:0000313" key="7">
    <source>
        <dbReference type="Proteomes" id="UP000035068"/>
    </source>
</evidence>
<gene>
    <name evidence="6" type="ORF">GFER_12815</name>
</gene>
<dbReference type="GO" id="GO:0046872">
    <property type="term" value="F:metal ion binding"/>
    <property type="evidence" value="ECO:0007669"/>
    <property type="project" value="UniProtKB-KW"/>
</dbReference>
<organism evidence="6 7">
    <name type="scientific">Geoalkalibacter ferrihydriticus DSM 17813</name>
    <dbReference type="NCBI Taxonomy" id="1121915"/>
    <lineage>
        <taxon>Bacteria</taxon>
        <taxon>Pseudomonadati</taxon>
        <taxon>Thermodesulfobacteriota</taxon>
        <taxon>Desulfuromonadia</taxon>
        <taxon>Desulfuromonadales</taxon>
        <taxon>Geoalkalibacteraceae</taxon>
        <taxon>Geoalkalibacter</taxon>
    </lineage>
</organism>
<accession>A0A0C2HGP0</accession>
<dbReference type="Proteomes" id="UP000035068">
    <property type="component" value="Unassembled WGS sequence"/>
</dbReference>
<dbReference type="RefSeq" id="WP_040100074.1">
    <property type="nucleotide sequence ID" value="NZ_JWJD01000005.1"/>
</dbReference>
<keyword evidence="7" id="KW-1185">Reference proteome</keyword>
<evidence type="ECO:0000259" key="5">
    <source>
        <dbReference type="PROSITE" id="PS51379"/>
    </source>
</evidence>
<dbReference type="InterPro" id="IPR050157">
    <property type="entry name" value="PSI_iron-sulfur_center"/>
</dbReference>
<keyword evidence="1" id="KW-0004">4Fe-4S</keyword>
<keyword evidence="2" id="KW-0479">Metal-binding</keyword>
<dbReference type="PANTHER" id="PTHR24960:SF83">
    <property type="entry name" value="4FE-4S FERREDOXIN-TYPE DOMAIN-CONTAINING PROTEIN"/>
    <property type="match status" value="1"/>
</dbReference>
<evidence type="ECO:0000256" key="3">
    <source>
        <dbReference type="ARBA" id="ARBA00023004"/>
    </source>
</evidence>
<evidence type="ECO:0000313" key="6">
    <source>
        <dbReference type="EMBL" id="KIH76116.1"/>
    </source>
</evidence>
<evidence type="ECO:0000256" key="4">
    <source>
        <dbReference type="ARBA" id="ARBA00023014"/>
    </source>
</evidence>
<dbReference type="PROSITE" id="PS51379">
    <property type="entry name" value="4FE4S_FER_2"/>
    <property type="match status" value="2"/>
</dbReference>
<dbReference type="Gene3D" id="3.30.70.20">
    <property type="match status" value="1"/>
</dbReference>
<dbReference type="InterPro" id="IPR017896">
    <property type="entry name" value="4Fe4S_Fe-S-bd"/>
</dbReference>
<keyword evidence="4" id="KW-0411">Iron-sulfur</keyword>
<dbReference type="SUPFAM" id="SSF54862">
    <property type="entry name" value="4Fe-4S ferredoxins"/>
    <property type="match status" value="1"/>
</dbReference>
<sequence length="89" mass="9727">MAYLTGKTKGGKDWTPNFIEAIDAEKCIGCGRCYKACSRNVFAPEDFEDEETESLRMIMTIANDQNCIGCVACGVACSKKAFSFKPLAI</sequence>
<protein>
    <submittedName>
        <fullName evidence="6">Ferredoxin</fullName>
    </submittedName>
</protein>
<dbReference type="InterPro" id="IPR014283">
    <property type="entry name" value="FdIII_4_nif"/>
</dbReference>
<feature type="domain" description="4Fe-4S ferredoxin-type" evidence="5">
    <location>
        <begin position="18"/>
        <end position="47"/>
    </location>
</feature>
<evidence type="ECO:0000256" key="2">
    <source>
        <dbReference type="ARBA" id="ARBA00022723"/>
    </source>
</evidence>
<comment type="caution">
    <text evidence="6">The sequence shown here is derived from an EMBL/GenBank/DDBJ whole genome shotgun (WGS) entry which is preliminary data.</text>
</comment>
<dbReference type="NCBIfam" id="TIGR02936">
    <property type="entry name" value="fdxN_nitrog"/>
    <property type="match status" value="1"/>
</dbReference>
<name>A0A0C2HGP0_9BACT</name>
<keyword evidence="3" id="KW-0408">Iron</keyword>
<feature type="domain" description="4Fe-4S ferredoxin-type" evidence="5">
    <location>
        <begin position="57"/>
        <end position="87"/>
    </location>
</feature>
<dbReference type="Pfam" id="PF12838">
    <property type="entry name" value="Fer4_7"/>
    <property type="match status" value="1"/>
</dbReference>
<dbReference type="PANTHER" id="PTHR24960">
    <property type="entry name" value="PHOTOSYSTEM I IRON-SULFUR CENTER-RELATED"/>
    <property type="match status" value="1"/>
</dbReference>
<evidence type="ECO:0000256" key="1">
    <source>
        <dbReference type="ARBA" id="ARBA00022485"/>
    </source>
</evidence>
<proteinExistence type="predicted"/>
<dbReference type="EMBL" id="JWJD01000005">
    <property type="protein sequence ID" value="KIH76116.1"/>
    <property type="molecule type" value="Genomic_DNA"/>
</dbReference>
<reference evidence="6 7" key="1">
    <citation type="submission" date="2014-12" db="EMBL/GenBank/DDBJ databases">
        <title>Genomes of Geoalkalibacter ferrihydriticus and Geoalkalibacter subterraneus, two haloalkaliphilic metal-reducing members of the Geobacteraceae.</title>
        <authorList>
            <person name="Badalamenti J.P."/>
            <person name="Torres C.I."/>
            <person name="Krajmalnik-Brown R."/>
            <person name="Bond D.R."/>
        </authorList>
    </citation>
    <scope>NUCLEOTIDE SEQUENCE [LARGE SCALE GENOMIC DNA]</scope>
    <source>
        <strain evidence="6 7">DSM 17813</strain>
    </source>
</reference>